<organism evidence="8 9">
    <name type="scientific">Pontibacter ummariensis</name>
    <dbReference type="NCBI Taxonomy" id="1610492"/>
    <lineage>
        <taxon>Bacteria</taxon>
        <taxon>Pseudomonadati</taxon>
        <taxon>Bacteroidota</taxon>
        <taxon>Cytophagia</taxon>
        <taxon>Cytophagales</taxon>
        <taxon>Hymenobacteraceae</taxon>
        <taxon>Pontibacter</taxon>
    </lineage>
</organism>
<comment type="subcellular location">
    <subcellularLocation>
        <location evidence="1">Cell membrane</location>
        <topology evidence="1">Multi-pass membrane protein</topology>
    </subcellularLocation>
</comment>
<evidence type="ECO:0000256" key="1">
    <source>
        <dbReference type="ARBA" id="ARBA00004651"/>
    </source>
</evidence>
<dbReference type="OrthoDB" id="346004at2"/>
<keyword evidence="3" id="KW-1003">Cell membrane</keyword>
<dbReference type="PANTHER" id="PTHR33452">
    <property type="entry name" value="OXIDOREDUCTASE CATD-RELATED"/>
    <property type="match status" value="1"/>
</dbReference>
<evidence type="ECO:0000256" key="7">
    <source>
        <dbReference type="SAM" id="Phobius"/>
    </source>
</evidence>
<dbReference type="GO" id="GO:0005886">
    <property type="term" value="C:plasma membrane"/>
    <property type="evidence" value="ECO:0007669"/>
    <property type="project" value="UniProtKB-SubCell"/>
</dbReference>
<evidence type="ECO:0000256" key="5">
    <source>
        <dbReference type="ARBA" id="ARBA00022989"/>
    </source>
</evidence>
<reference evidence="9" key="1">
    <citation type="submission" date="2017-06" db="EMBL/GenBank/DDBJ databases">
        <authorList>
            <person name="Varghese N."/>
            <person name="Submissions S."/>
        </authorList>
    </citation>
    <scope>NUCLEOTIDE SEQUENCE [LARGE SCALE GENOMIC DNA]</scope>
    <source>
        <strain evidence="9">NKM1</strain>
    </source>
</reference>
<feature type="transmembrane region" description="Helical" evidence="7">
    <location>
        <begin position="12"/>
        <end position="29"/>
    </location>
</feature>
<dbReference type="Pfam" id="PF07681">
    <property type="entry name" value="DoxX"/>
    <property type="match status" value="1"/>
</dbReference>
<keyword evidence="6 7" id="KW-0472">Membrane</keyword>
<dbReference type="PANTHER" id="PTHR33452:SF4">
    <property type="entry name" value="BLL4328 PROTEIN"/>
    <property type="match status" value="1"/>
</dbReference>
<proteinExistence type="inferred from homology"/>
<dbReference type="RefSeq" id="WP_089320266.1">
    <property type="nucleotide sequence ID" value="NZ_FZOQ01000015.1"/>
</dbReference>
<evidence type="ECO:0000256" key="4">
    <source>
        <dbReference type="ARBA" id="ARBA00022692"/>
    </source>
</evidence>
<feature type="transmembrane region" description="Helical" evidence="7">
    <location>
        <begin position="44"/>
        <end position="63"/>
    </location>
</feature>
<sequence length="139" mass="15072">MERFLGNISPQLFAVLRFVAGSMYAMHGSQKLFGWPGDGNTVELASLMGLAGIIEFVGGLLIAFGLFASWAAFIASGQMAVAFFMAHAPQGWNPLVNEGEKAVLYCFLFLYIAAHGAGVWSVDAARKSSRRQDSFAHHR</sequence>
<dbReference type="EMBL" id="FZOQ01000015">
    <property type="protein sequence ID" value="SNS86801.1"/>
    <property type="molecule type" value="Genomic_DNA"/>
</dbReference>
<evidence type="ECO:0000256" key="3">
    <source>
        <dbReference type="ARBA" id="ARBA00022475"/>
    </source>
</evidence>
<dbReference type="AlphaFoldDB" id="A0A239HZV2"/>
<keyword evidence="5 7" id="KW-1133">Transmembrane helix</keyword>
<keyword evidence="4 7" id="KW-0812">Transmembrane</keyword>
<dbReference type="Proteomes" id="UP000198432">
    <property type="component" value="Unassembled WGS sequence"/>
</dbReference>
<dbReference type="InterPro" id="IPR051907">
    <property type="entry name" value="DoxX-like_oxidoreductase"/>
</dbReference>
<gene>
    <name evidence="8" type="ORF">SAMN06296052_11559</name>
</gene>
<keyword evidence="9" id="KW-1185">Reference proteome</keyword>
<feature type="transmembrane region" description="Helical" evidence="7">
    <location>
        <begin position="102"/>
        <end position="122"/>
    </location>
</feature>
<dbReference type="InterPro" id="IPR032808">
    <property type="entry name" value="DoxX"/>
</dbReference>
<evidence type="ECO:0000313" key="8">
    <source>
        <dbReference type="EMBL" id="SNS86801.1"/>
    </source>
</evidence>
<protein>
    <submittedName>
        <fullName evidence="8">Putative oxidoreductase</fullName>
    </submittedName>
</protein>
<comment type="similarity">
    <text evidence="2">Belongs to the DoxX family.</text>
</comment>
<feature type="transmembrane region" description="Helical" evidence="7">
    <location>
        <begin position="70"/>
        <end position="90"/>
    </location>
</feature>
<evidence type="ECO:0000256" key="6">
    <source>
        <dbReference type="ARBA" id="ARBA00023136"/>
    </source>
</evidence>
<evidence type="ECO:0000313" key="9">
    <source>
        <dbReference type="Proteomes" id="UP000198432"/>
    </source>
</evidence>
<name>A0A239HZV2_9BACT</name>
<accession>A0A239HZV2</accession>
<evidence type="ECO:0000256" key="2">
    <source>
        <dbReference type="ARBA" id="ARBA00006679"/>
    </source>
</evidence>